<dbReference type="RefSeq" id="WP_345577139.1">
    <property type="nucleotide sequence ID" value="NZ_BAABDQ010000053.1"/>
</dbReference>
<gene>
    <name evidence="1" type="ORF">GCM10022419_121420</name>
</gene>
<accession>A0ABP6ZQB2</accession>
<evidence type="ECO:0000313" key="1">
    <source>
        <dbReference type="EMBL" id="GAA3615863.1"/>
    </source>
</evidence>
<organism evidence="1 2">
    <name type="scientific">Nonomuraea rosea</name>
    <dbReference type="NCBI Taxonomy" id="638574"/>
    <lineage>
        <taxon>Bacteria</taxon>
        <taxon>Bacillati</taxon>
        <taxon>Actinomycetota</taxon>
        <taxon>Actinomycetes</taxon>
        <taxon>Streptosporangiales</taxon>
        <taxon>Streptosporangiaceae</taxon>
        <taxon>Nonomuraea</taxon>
    </lineage>
</organism>
<keyword evidence="2" id="KW-1185">Reference proteome</keyword>
<evidence type="ECO:0008006" key="3">
    <source>
        <dbReference type="Google" id="ProtNLM"/>
    </source>
</evidence>
<protein>
    <recommendedName>
        <fullName evidence="3">PPE family domain-containing protein</fullName>
    </recommendedName>
</protein>
<dbReference type="Proteomes" id="UP001500630">
    <property type="component" value="Unassembled WGS sequence"/>
</dbReference>
<comment type="caution">
    <text evidence="1">The sequence shown here is derived from an EMBL/GenBank/DDBJ whole genome shotgun (WGS) entry which is preliminary data.</text>
</comment>
<evidence type="ECO:0000313" key="2">
    <source>
        <dbReference type="Proteomes" id="UP001500630"/>
    </source>
</evidence>
<name>A0ABP6ZQB2_9ACTN</name>
<sequence>MTTPYNPGKLVAKAALDNLKLAAKSAPGIMIGVTIATTAWANVPAMGEAKANWNSLAKALEVEYPNFINNAALLSRAGWIADDREEFLRATALFNGDLLKLSGLCYSMESQVDQVRDVYAIYWMQIGVLASTVLGYIAACQAMKGTPHLAATGQLWLERLVALTNGMIAHKTKFLVGFLAVAGGTLATSAQSLGQLFTIQPSGDAGISFERAVISTDPPTSYIAPKLDEAVPPAAN</sequence>
<dbReference type="EMBL" id="BAABDQ010000053">
    <property type="protein sequence ID" value="GAA3615863.1"/>
    <property type="molecule type" value="Genomic_DNA"/>
</dbReference>
<reference evidence="2" key="1">
    <citation type="journal article" date="2019" name="Int. J. Syst. Evol. Microbiol.">
        <title>The Global Catalogue of Microorganisms (GCM) 10K type strain sequencing project: providing services to taxonomists for standard genome sequencing and annotation.</title>
        <authorList>
            <consortium name="The Broad Institute Genomics Platform"/>
            <consortium name="The Broad Institute Genome Sequencing Center for Infectious Disease"/>
            <person name="Wu L."/>
            <person name="Ma J."/>
        </authorList>
    </citation>
    <scope>NUCLEOTIDE SEQUENCE [LARGE SCALE GENOMIC DNA]</scope>
    <source>
        <strain evidence="2">JCM 17326</strain>
    </source>
</reference>
<proteinExistence type="predicted"/>